<dbReference type="SUPFAM" id="SSF47413">
    <property type="entry name" value="lambda repressor-like DNA-binding domains"/>
    <property type="match status" value="1"/>
</dbReference>
<dbReference type="AlphaFoldDB" id="A0A4Y8ZUR4"/>
<evidence type="ECO:0000256" key="3">
    <source>
        <dbReference type="ARBA" id="ARBA00023163"/>
    </source>
</evidence>
<evidence type="ECO:0000259" key="4">
    <source>
        <dbReference type="PROSITE" id="PS50943"/>
    </source>
</evidence>
<dbReference type="InterPro" id="IPR050807">
    <property type="entry name" value="TransReg_Diox_bact_type"/>
</dbReference>
<dbReference type="PROSITE" id="PS50943">
    <property type="entry name" value="HTH_CROC1"/>
    <property type="match status" value="1"/>
</dbReference>
<feature type="domain" description="HTH cro/C1-type" evidence="4">
    <location>
        <begin position="13"/>
        <end position="67"/>
    </location>
</feature>
<dbReference type="Pfam" id="PF01381">
    <property type="entry name" value="HTH_3"/>
    <property type="match status" value="1"/>
</dbReference>
<evidence type="ECO:0000313" key="6">
    <source>
        <dbReference type="Proteomes" id="UP000298213"/>
    </source>
</evidence>
<dbReference type="EMBL" id="SPDV01000003">
    <property type="protein sequence ID" value="TFI59760.1"/>
    <property type="molecule type" value="Genomic_DNA"/>
</dbReference>
<gene>
    <name evidence="5" type="ORF">E2493_02665</name>
</gene>
<protein>
    <submittedName>
        <fullName evidence="5">XRE family transcriptional regulator</fullName>
    </submittedName>
</protein>
<keyword evidence="2" id="KW-0238">DNA-binding</keyword>
<dbReference type="Gene3D" id="1.10.260.40">
    <property type="entry name" value="lambda repressor-like DNA-binding domains"/>
    <property type="match status" value="1"/>
</dbReference>
<name>A0A4Y8ZUR4_9SPHN</name>
<accession>A0A4Y8ZUR4</accession>
<dbReference type="PANTHER" id="PTHR46797">
    <property type="entry name" value="HTH-TYPE TRANSCRIPTIONAL REGULATOR"/>
    <property type="match status" value="1"/>
</dbReference>
<dbReference type="OrthoDB" id="9815697at2"/>
<sequence>MPEQALELIGSRVRKLREEQGISQENMARLCGIERSYYGRIERGKANIGIELLLRIAAALAVGLPELVIDVTEEICRRG</sequence>
<keyword evidence="1" id="KW-0805">Transcription regulation</keyword>
<dbReference type="PANTHER" id="PTHR46797:SF23">
    <property type="entry name" value="HTH-TYPE TRANSCRIPTIONAL REGULATOR SUTR"/>
    <property type="match status" value="1"/>
</dbReference>
<evidence type="ECO:0000256" key="2">
    <source>
        <dbReference type="ARBA" id="ARBA00023125"/>
    </source>
</evidence>
<proteinExistence type="predicted"/>
<dbReference type="InterPro" id="IPR001387">
    <property type="entry name" value="Cro/C1-type_HTH"/>
</dbReference>
<dbReference type="SMART" id="SM00530">
    <property type="entry name" value="HTH_XRE"/>
    <property type="match status" value="1"/>
</dbReference>
<reference evidence="5 6" key="1">
    <citation type="submission" date="2019-03" db="EMBL/GenBank/DDBJ databases">
        <title>Genome sequence of Sphingomonas sp. 17J27-24.</title>
        <authorList>
            <person name="Kim M."/>
            <person name="Maeng S."/>
            <person name="Sathiyaraj S."/>
        </authorList>
    </citation>
    <scope>NUCLEOTIDE SEQUENCE [LARGE SCALE GENOMIC DNA]</scope>
    <source>
        <strain evidence="5 6">17J27-24</strain>
    </source>
</reference>
<organism evidence="5 6">
    <name type="scientific">Sphingomonas parva</name>
    <dbReference type="NCBI Taxonomy" id="2555898"/>
    <lineage>
        <taxon>Bacteria</taxon>
        <taxon>Pseudomonadati</taxon>
        <taxon>Pseudomonadota</taxon>
        <taxon>Alphaproteobacteria</taxon>
        <taxon>Sphingomonadales</taxon>
        <taxon>Sphingomonadaceae</taxon>
        <taxon>Sphingomonas</taxon>
    </lineage>
</organism>
<dbReference type="Proteomes" id="UP000298213">
    <property type="component" value="Unassembled WGS sequence"/>
</dbReference>
<evidence type="ECO:0000256" key="1">
    <source>
        <dbReference type="ARBA" id="ARBA00023015"/>
    </source>
</evidence>
<evidence type="ECO:0000313" key="5">
    <source>
        <dbReference type="EMBL" id="TFI59760.1"/>
    </source>
</evidence>
<dbReference type="GO" id="GO:0005829">
    <property type="term" value="C:cytosol"/>
    <property type="evidence" value="ECO:0007669"/>
    <property type="project" value="TreeGrafter"/>
</dbReference>
<dbReference type="GO" id="GO:0003700">
    <property type="term" value="F:DNA-binding transcription factor activity"/>
    <property type="evidence" value="ECO:0007669"/>
    <property type="project" value="TreeGrafter"/>
</dbReference>
<dbReference type="InterPro" id="IPR010982">
    <property type="entry name" value="Lambda_DNA-bd_dom_sf"/>
</dbReference>
<keyword evidence="3" id="KW-0804">Transcription</keyword>
<dbReference type="CDD" id="cd00093">
    <property type="entry name" value="HTH_XRE"/>
    <property type="match status" value="1"/>
</dbReference>
<dbReference type="GO" id="GO:0003677">
    <property type="term" value="F:DNA binding"/>
    <property type="evidence" value="ECO:0007669"/>
    <property type="project" value="UniProtKB-KW"/>
</dbReference>
<keyword evidence="6" id="KW-1185">Reference proteome</keyword>
<comment type="caution">
    <text evidence="5">The sequence shown here is derived from an EMBL/GenBank/DDBJ whole genome shotgun (WGS) entry which is preliminary data.</text>
</comment>